<evidence type="ECO:0000313" key="3">
    <source>
        <dbReference type="Proteomes" id="UP001470230"/>
    </source>
</evidence>
<comment type="caution">
    <text evidence="2">The sequence shown here is derived from an EMBL/GenBank/DDBJ whole genome shotgun (WGS) entry which is preliminary data.</text>
</comment>
<evidence type="ECO:0000313" key="2">
    <source>
        <dbReference type="EMBL" id="KAK8883739.1"/>
    </source>
</evidence>
<proteinExistence type="predicted"/>
<sequence length="483" mass="55692">MADPRYTFKRFEQRNDIGDIKSRCYDTSPQATDDRRRSETTYRHDYVPYPINVTPRAKAPPEGIYIGGGNLAPTREEMRSNYQNFFKKFDAKYPERAKPIPESQLFEYNYPIPSSTQQAANNEVVGKTPKYDNETAKLRTADNRDAHFVLGSDGSNFQTDYQRNFRDFHAKRPGPTNNNLQKSSIQFDKEAGYGPHTRSTWKKQPVPEKPDAERPNHLKVNYDVGYSDAPYITTNQAFATDPRYFKRTDPVKAPKCAELADHGPYAQKWNSTYKQDYDPKRKVPNDIDIDELKRTHWDQGHDDNDWRRKKFATSSHKPKKEFIDLQRSNVVFKGDGSMTFNTTQNDLVGVYDRNGESRWSEDITDARADHLFLGGENADYESTAKAANRLAGTGTPAQISDDLYRKKGAAFARGGTYDRWATDPDVSEKRYKGVKQPKRADGNYFRQTHFDLDATSNNKPRFKTTYFETICRPKIQSINTEFK</sequence>
<feature type="region of interest" description="Disordered" evidence="1">
    <location>
        <begin position="190"/>
        <end position="216"/>
    </location>
</feature>
<organism evidence="2 3">
    <name type="scientific">Tritrichomonas musculus</name>
    <dbReference type="NCBI Taxonomy" id="1915356"/>
    <lineage>
        <taxon>Eukaryota</taxon>
        <taxon>Metamonada</taxon>
        <taxon>Parabasalia</taxon>
        <taxon>Tritrichomonadida</taxon>
        <taxon>Tritrichomonadidae</taxon>
        <taxon>Tritrichomonas</taxon>
    </lineage>
</organism>
<protein>
    <submittedName>
        <fullName evidence="2">Uncharacterized protein</fullName>
    </submittedName>
</protein>
<keyword evidence="3" id="KW-1185">Reference proteome</keyword>
<gene>
    <name evidence="2" type="ORF">M9Y10_042837</name>
</gene>
<feature type="compositionally biased region" description="Basic and acidic residues" evidence="1">
    <location>
        <begin position="205"/>
        <end position="216"/>
    </location>
</feature>
<dbReference type="EMBL" id="JAPFFF010000008">
    <property type="protein sequence ID" value="KAK8883739.1"/>
    <property type="molecule type" value="Genomic_DNA"/>
</dbReference>
<accession>A0ABR2JXZ3</accession>
<feature type="compositionally biased region" description="Basic and acidic residues" evidence="1">
    <location>
        <begin position="32"/>
        <end position="41"/>
    </location>
</feature>
<feature type="region of interest" description="Disordered" evidence="1">
    <location>
        <begin position="21"/>
        <end position="41"/>
    </location>
</feature>
<name>A0ABR2JXZ3_9EUKA</name>
<dbReference type="Proteomes" id="UP001470230">
    <property type="component" value="Unassembled WGS sequence"/>
</dbReference>
<evidence type="ECO:0000256" key="1">
    <source>
        <dbReference type="SAM" id="MobiDB-lite"/>
    </source>
</evidence>
<reference evidence="2 3" key="1">
    <citation type="submission" date="2024-04" db="EMBL/GenBank/DDBJ databases">
        <title>Tritrichomonas musculus Genome.</title>
        <authorList>
            <person name="Alves-Ferreira E."/>
            <person name="Grigg M."/>
            <person name="Lorenzi H."/>
            <person name="Galac M."/>
        </authorList>
    </citation>
    <scope>NUCLEOTIDE SEQUENCE [LARGE SCALE GENOMIC DNA]</scope>
    <source>
        <strain evidence="2 3">EAF2021</strain>
    </source>
</reference>